<evidence type="ECO:0000256" key="3">
    <source>
        <dbReference type="ARBA" id="ARBA00022741"/>
    </source>
</evidence>
<reference evidence="7 8" key="1">
    <citation type="submission" date="2018-06" db="EMBL/GenBank/DDBJ databases">
        <authorList>
            <consortium name="Pathogen Informatics"/>
            <person name="Doyle S."/>
        </authorList>
    </citation>
    <scope>NUCLEOTIDE SEQUENCE [LARGE SCALE GENOMIC DNA]</scope>
    <source>
        <strain evidence="7 8">NCTC10254</strain>
    </source>
</reference>
<dbReference type="RefSeq" id="WP_005525059.1">
    <property type="nucleotide sequence ID" value="NZ_CAUOLB010000016.1"/>
</dbReference>
<dbReference type="SUPFAM" id="SSF52540">
    <property type="entry name" value="P-loop containing nucleoside triphosphate hydrolases"/>
    <property type="match status" value="1"/>
</dbReference>
<dbReference type="PANTHER" id="PTHR43117">
    <property type="entry name" value="OSMOPROTECTANT IMPORT ATP-BINDING PROTEIN OSMV"/>
    <property type="match status" value="1"/>
</dbReference>
<dbReference type="InterPro" id="IPR003439">
    <property type="entry name" value="ABC_transporter-like_ATP-bd"/>
</dbReference>
<dbReference type="InterPro" id="IPR003593">
    <property type="entry name" value="AAA+_ATPase"/>
</dbReference>
<dbReference type="GO" id="GO:0015418">
    <property type="term" value="F:ABC-type quaternary ammonium compound transporting activity"/>
    <property type="evidence" value="ECO:0007669"/>
    <property type="project" value="UniProtKB-EC"/>
</dbReference>
<protein>
    <recommendedName>
        <fullName evidence="5">ABC-type quaternary amine transporter</fullName>
        <ecNumber evidence="5">7.6.2.9</ecNumber>
    </recommendedName>
</protein>
<evidence type="ECO:0000256" key="4">
    <source>
        <dbReference type="ARBA" id="ARBA00022840"/>
    </source>
</evidence>
<dbReference type="FunFam" id="3.40.50.300:FF:000425">
    <property type="entry name" value="Probable ABC transporter, ATP-binding subunit"/>
    <property type="match status" value="1"/>
</dbReference>
<evidence type="ECO:0000256" key="2">
    <source>
        <dbReference type="ARBA" id="ARBA00022448"/>
    </source>
</evidence>
<keyword evidence="2" id="KW-0813">Transport</keyword>
<dbReference type="GO" id="GO:0005524">
    <property type="term" value="F:ATP binding"/>
    <property type="evidence" value="ECO:0007669"/>
    <property type="project" value="UniProtKB-KW"/>
</dbReference>
<dbReference type="GeneID" id="84573519"/>
<dbReference type="AlphaFoldDB" id="A0A6H9XTZ7"/>
<evidence type="ECO:0000313" key="8">
    <source>
        <dbReference type="Proteomes" id="UP000249886"/>
    </source>
</evidence>
<organism evidence="7 8">
    <name type="scientific">Corynebacterium matruchotii</name>
    <dbReference type="NCBI Taxonomy" id="43768"/>
    <lineage>
        <taxon>Bacteria</taxon>
        <taxon>Bacillati</taxon>
        <taxon>Actinomycetota</taxon>
        <taxon>Actinomycetes</taxon>
        <taxon>Mycobacteriales</taxon>
        <taxon>Corynebacteriaceae</taxon>
        <taxon>Corynebacterium</taxon>
    </lineage>
</organism>
<keyword evidence="3" id="KW-0547">Nucleotide-binding</keyword>
<dbReference type="InterPro" id="IPR027417">
    <property type="entry name" value="P-loop_NTPase"/>
</dbReference>
<gene>
    <name evidence="7" type="primary">proV_2</name>
    <name evidence="7" type="ORF">NCTC10254_01633</name>
</gene>
<dbReference type="InterPro" id="IPR017871">
    <property type="entry name" value="ABC_transporter-like_CS"/>
</dbReference>
<feature type="domain" description="ABC transporter" evidence="6">
    <location>
        <begin position="2"/>
        <end position="234"/>
    </location>
</feature>
<name>A0A6H9XTZ7_9CORY</name>
<dbReference type="Pfam" id="PF00005">
    <property type="entry name" value="ABC_tran"/>
    <property type="match status" value="1"/>
</dbReference>
<evidence type="ECO:0000259" key="6">
    <source>
        <dbReference type="PROSITE" id="PS50893"/>
    </source>
</evidence>
<evidence type="ECO:0000256" key="1">
    <source>
        <dbReference type="ARBA" id="ARBA00005417"/>
    </source>
</evidence>
<dbReference type="EC" id="7.6.2.9" evidence="5"/>
<dbReference type="PROSITE" id="PS00211">
    <property type="entry name" value="ABC_TRANSPORTER_1"/>
    <property type="match status" value="1"/>
</dbReference>
<dbReference type="Proteomes" id="UP000249886">
    <property type="component" value="Unassembled WGS sequence"/>
</dbReference>
<proteinExistence type="inferred from homology"/>
<sequence>MITFESVSKQYGSAPAVDSFSLEVPSHACVALVGSSGCGKTTLLKMVNRMVTPSSGRVLIDEVDVAQQDPISLRRSIGYVMQSGGLLPHLTVEANINTIPRLLGAPASSDRIHHLMESLELDPALGRKYPYQLSGGQAQRVGVARALIFDPNILLMDEPFAAVDPIVRHGLQEMVAQLQRDFHKTIILVTHDFSEACFLGDTVAVLSVRAHIEQHATPREILTHPATPFVEKFIQATRPLKVD</sequence>
<dbReference type="PROSITE" id="PS50893">
    <property type="entry name" value="ABC_TRANSPORTER_2"/>
    <property type="match status" value="1"/>
</dbReference>
<evidence type="ECO:0000256" key="5">
    <source>
        <dbReference type="ARBA" id="ARBA00066388"/>
    </source>
</evidence>
<dbReference type="GO" id="GO:0016887">
    <property type="term" value="F:ATP hydrolysis activity"/>
    <property type="evidence" value="ECO:0007669"/>
    <property type="project" value="InterPro"/>
</dbReference>
<dbReference type="SMART" id="SM00382">
    <property type="entry name" value="AAA"/>
    <property type="match status" value="1"/>
</dbReference>
<evidence type="ECO:0000313" key="7">
    <source>
        <dbReference type="EMBL" id="SPW28686.1"/>
    </source>
</evidence>
<dbReference type="EMBL" id="UARK01000011">
    <property type="protein sequence ID" value="SPW28686.1"/>
    <property type="molecule type" value="Genomic_DNA"/>
</dbReference>
<comment type="caution">
    <text evidence="7">The sequence shown here is derived from an EMBL/GenBank/DDBJ whole genome shotgun (WGS) entry which is preliminary data.</text>
</comment>
<comment type="similarity">
    <text evidence="1">Belongs to the ABC transporter superfamily.</text>
</comment>
<keyword evidence="4 7" id="KW-0067">ATP-binding</keyword>
<dbReference type="PANTHER" id="PTHR43117:SF4">
    <property type="entry name" value="OSMOPROTECTANT IMPORT ATP-BINDING PROTEIN OSMV"/>
    <property type="match status" value="1"/>
</dbReference>
<dbReference type="Gene3D" id="3.40.50.300">
    <property type="entry name" value="P-loop containing nucleotide triphosphate hydrolases"/>
    <property type="match status" value="1"/>
</dbReference>
<accession>A0A6H9XTZ7</accession>